<name>A0A4Y2AUL9_ARAVE</name>
<organism evidence="2 3">
    <name type="scientific">Araneus ventricosus</name>
    <name type="common">Orbweaver spider</name>
    <name type="synonym">Epeira ventricosa</name>
    <dbReference type="NCBI Taxonomy" id="182803"/>
    <lineage>
        <taxon>Eukaryota</taxon>
        <taxon>Metazoa</taxon>
        <taxon>Ecdysozoa</taxon>
        <taxon>Arthropoda</taxon>
        <taxon>Chelicerata</taxon>
        <taxon>Arachnida</taxon>
        <taxon>Araneae</taxon>
        <taxon>Araneomorphae</taxon>
        <taxon>Entelegynae</taxon>
        <taxon>Araneoidea</taxon>
        <taxon>Araneidae</taxon>
        <taxon>Araneus</taxon>
    </lineage>
</organism>
<evidence type="ECO:0000256" key="1">
    <source>
        <dbReference type="SAM" id="MobiDB-lite"/>
    </source>
</evidence>
<accession>A0A4Y2AUL9</accession>
<sequence length="98" mass="10659">MLTDLVILNSGQVTSTTPEPAPPSPHSHATSAPVPPCGLYGQGKKNCSELQLVVNISRDEKACPDDIDDAGHKVLIVLYGRKKSEETRDSQIFKFLQK</sequence>
<gene>
    <name evidence="2" type="ORF">AVEN_196374_1</name>
</gene>
<dbReference type="Proteomes" id="UP000499080">
    <property type="component" value="Unassembled WGS sequence"/>
</dbReference>
<keyword evidence="3" id="KW-1185">Reference proteome</keyword>
<feature type="region of interest" description="Disordered" evidence="1">
    <location>
        <begin position="9"/>
        <end position="35"/>
    </location>
</feature>
<dbReference type="EMBL" id="BGPR01000033">
    <property type="protein sequence ID" value="GBL83530.1"/>
    <property type="molecule type" value="Genomic_DNA"/>
</dbReference>
<evidence type="ECO:0000313" key="3">
    <source>
        <dbReference type="Proteomes" id="UP000499080"/>
    </source>
</evidence>
<reference evidence="2 3" key="1">
    <citation type="journal article" date="2019" name="Sci. Rep.">
        <title>Orb-weaving spider Araneus ventricosus genome elucidates the spidroin gene catalogue.</title>
        <authorList>
            <person name="Kono N."/>
            <person name="Nakamura H."/>
            <person name="Ohtoshi R."/>
            <person name="Moran D.A.P."/>
            <person name="Shinohara A."/>
            <person name="Yoshida Y."/>
            <person name="Fujiwara M."/>
            <person name="Mori M."/>
            <person name="Tomita M."/>
            <person name="Arakawa K."/>
        </authorList>
    </citation>
    <scope>NUCLEOTIDE SEQUENCE [LARGE SCALE GENOMIC DNA]</scope>
</reference>
<evidence type="ECO:0000313" key="2">
    <source>
        <dbReference type="EMBL" id="GBL83530.1"/>
    </source>
</evidence>
<comment type="caution">
    <text evidence="2">The sequence shown here is derived from an EMBL/GenBank/DDBJ whole genome shotgun (WGS) entry which is preliminary data.</text>
</comment>
<proteinExistence type="predicted"/>
<dbReference type="AlphaFoldDB" id="A0A4Y2AUL9"/>
<protein>
    <submittedName>
        <fullName evidence="2">Uncharacterized protein</fullName>
    </submittedName>
</protein>